<proteinExistence type="inferred from homology"/>
<dbReference type="PANTHER" id="PTHR44411:SF1">
    <property type="entry name" value="THO COMPLEX SUBUNIT 6 HOMOLOG"/>
    <property type="match status" value="1"/>
</dbReference>
<accession>A0AAD8YJ66</accession>
<keyword evidence="2 3" id="KW-0853">WD repeat</keyword>
<gene>
    <name evidence="4" type="ORF">QTG54_001527</name>
</gene>
<dbReference type="InterPro" id="IPR001680">
    <property type="entry name" value="WD40_rpt"/>
</dbReference>
<dbReference type="EMBL" id="JATAAI010000002">
    <property type="protein sequence ID" value="KAK1747564.1"/>
    <property type="molecule type" value="Genomic_DNA"/>
</dbReference>
<name>A0AAD8YJ66_9STRA</name>
<dbReference type="SMART" id="SM00320">
    <property type="entry name" value="WD40"/>
    <property type="match status" value="5"/>
</dbReference>
<dbReference type="PROSITE" id="PS50082">
    <property type="entry name" value="WD_REPEATS_2"/>
    <property type="match status" value="1"/>
</dbReference>
<sequence>MIRLSPLSTGFAASKRKFFRSTTNEDSYGSRSSTSCKKSRLSTSCTLFGSAFSPTQSGKTYLVACTSNGLICVWDSTGASTEPIIRVEATAADKVLYDVQFIESSGDTLLVVSGDPGILLYKWSAFLNAMDNLIDGNVVLEPIAKFKPHPSPSDAFGEPVEINCTSYSAVDNMLYGGAGDAFGCYQWDLRSEKLVGTFGGAGNNRCSGDYLHDVLSIPNNNHLVLTAGEDGAITFWDGKERKLIETMNVQNTMNTNKQYVSWQVQNKGFGSTQQWSSGSNLWVSSMDNKGDWLAAVGGSESGNNMSLRSGPNTAGFMATWHLPTRTFNSGSVTRESYNAITYNQNLDSFVSGGNNGRLTFWDSATGECTGRSGCTPSMIYTLSCNTVPSMIVAGGTGGSLDCFIDRVKASNFTT</sequence>
<feature type="repeat" description="WD" evidence="3">
    <location>
        <begin position="215"/>
        <end position="246"/>
    </location>
</feature>
<organism evidence="4 5">
    <name type="scientific">Skeletonema marinoi</name>
    <dbReference type="NCBI Taxonomy" id="267567"/>
    <lineage>
        <taxon>Eukaryota</taxon>
        <taxon>Sar</taxon>
        <taxon>Stramenopiles</taxon>
        <taxon>Ochrophyta</taxon>
        <taxon>Bacillariophyta</taxon>
        <taxon>Coscinodiscophyceae</taxon>
        <taxon>Thalassiosirophycidae</taxon>
        <taxon>Thalassiosirales</taxon>
        <taxon>Skeletonemataceae</taxon>
        <taxon>Skeletonema</taxon>
        <taxon>Skeletonema marinoi-dohrnii complex</taxon>
    </lineage>
</organism>
<evidence type="ECO:0000256" key="1">
    <source>
        <dbReference type="ARBA" id="ARBA00009728"/>
    </source>
</evidence>
<dbReference type="GO" id="GO:0000346">
    <property type="term" value="C:transcription export complex"/>
    <property type="evidence" value="ECO:0007669"/>
    <property type="project" value="TreeGrafter"/>
</dbReference>
<dbReference type="InterPro" id="IPR042626">
    <property type="entry name" value="THOC6"/>
</dbReference>
<comment type="similarity">
    <text evidence="1">Belongs to the WD repeat THOC6 family.</text>
</comment>
<protein>
    <submittedName>
        <fullName evidence="4">THO complex subunit 6</fullName>
    </submittedName>
</protein>
<dbReference type="AlphaFoldDB" id="A0AAD8YJ66"/>
<dbReference type="InterPro" id="IPR015943">
    <property type="entry name" value="WD40/YVTN_repeat-like_dom_sf"/>
</dbReference>
<evidence type="ECO:0000256" key="2">
    <source>
        <dbReference type="ARBA" id="ARBA00022574"/>
    </source>
</evidence>
<dbReference type="PANTHER" id="PTHR44411">
    <property type="entry name" value="THO COMPLEX SUBUNIT 6 HOMOLOG"/>
    <property type="match status" value="1"/>
</dbReference>
<comment type="caution">
    <text evidence="4">The sequence shown here is derived from an EMBL/GenBank/DDBJ whole genome shotgun (WGS) entry which is preliminary data.</text>
</comment>
<dbReference type="InterPro" id="IPR011047">
    <property type="entry name" value="Quinoprotein_ADH-like_sf"/>
</dbReference>
<reference evidence="4" key="1">
    <citation type="submission" date="2023-06" db="EMBL/GenBank/DDBJ databases">
        <title>Survivors Of The Sea: Transcriptome response of Skeletonema marinoi to long-term dormancy.</title>
        <authorList>
            <person name="Pinder M.I.M."/>
            <person name="Kourtchenko O."/>
            <person name="Robertson E.K."/>
            <person name="Larsson T."/>
            <person name="Maumus F."/>
            <person name="Osuna-Cruz C.M."/>
            <person name="Vancaester E."/>
            <person name="Stenow R."/>
            <person name="Vandepoele K."/>
            <person name="Ploug H."/>
            <person name="Bruchert V."/>
            <person name="Godhe A."/>
            <person name="Topel M."/>
        </authorList>
    </citation>
    <scope>NUCLEOTIDE SEQUENCE</scope>
    <source>
        <strain evidence="4">R05AC</strain>
    </source>
</reference>
<dbReference type="GO" id="GO:0000347">
    <property type="term" value="C:THO complex"/>
    <property type="evidence" value="ECO:0007669"/>
    <property type="project" value="TreeGrafter"/>
</dbReference>
<dbReference type="SUPFAM" id="SSF50998">
    <property type="entry name" value="Quinoprotein alcohol dehydrogenase-like"/>
    <property type="match status" value="1"/>
</dbReference>
<keyword evidence="5" id="KW-1185">Reference proteome</keyword>
<evidence type="ECO:0000313" key="4">
    <source>
        <dbReference type="EMBL" id="KAK1747564.1"/>
    </source>
</evidence>
<dbReference type="Proteomes" id="UP001224775">
    <property type="component" value="Unassembled WGS sequence"/>
</dbReference>
<dbReference type="GO" id="GO:0006406">
    <property type="term" value="P:mRNA export from nucleus"/>
    <property type="evidence" value="ECO:0007669"/>
    <property type="project" value="TreeGrafter"/>
</dbReference>
<evidence type="ECO:0000313" key="5">
    <source>
        <dbReference type="Proteomes" id="UP001224775"/>
    </source>
</evidence>
<dbReference type="Gene3D" id="2.130.10.10">
    <property type="entry name" value="YVTN repeat-like/Quinoprotein amine dehydrogenase"/>
    <property type="match status" value="1"/>
</dbReference>
<evidence type="ECO:0000256" key="3">
    <source>
        <dbReference type="PROSITE-ProRule" id="PRU00221"/>
    </source>
</evidence>